<keyword evidence="2" id="KW-0472">Membrane</keyword>
<feature type="transmembrane region" description="Helical" evidence="2">
    <location>
        <begin position="60"/>
        <end position="79"/>
    </location>
</feature>
<dbReference type="InterPro" id="IPR016047">
    <property type="entry name" value="M23ase_b-sheet_dom"/>
</dbReference>
<dbReference type="RefSeq" id="WP_289214562.1">
    <property type="nucleotide sequence ID" value="NZ_JAPVRC010000001.1"/>
</dbReference>
<dbReference type="InterPro" id="IPR011055">
    <property type="entry name" value="Dup_hybrid_motif"/>
</dbReference>
<dbReference type="Pfam" id="PF01551">
    <property type="entry name" value="Peptidase_M23"/>
    <property type="match status" value="1"/>
</dbReference>
<evidence type="ECO:0000256" key="2">
    <source>
        <dbReference type="SAM" id="Phobius"/>
    </source>
</evidence>
<dbReference type="Gene3D" id="2.70.70.10">
    <property type="entry name" value="Glucose Permease (Domain IIA)"/>
    <property type="match status" value="1"/>
</dbReference>
<feature type="region of interest" description="Disordered" evidence="1">
    <location>
        <begin position="15"/>
        <end position="41"/>
    </location>
</feature>
<dbReference type="SUPFAM" id="SSF51261">
    <property type="entry name" value="Duplicated hybrid motif"/>
    <property type="match status" value="1"/>
</dbReference>
<keyword evidence="2" id="KW-1133">Transmembrane helix</keyword>
<name>A0ABW2K2U8_9BACI</name>
<evidence type="ECO:0000259" key="3">
    <source>
        <dbReference type="Pfam" id="PF01551"/>
    </source>
</evidence>
<dbReference type="PANTHER" id="PTHR21666:SF274">
    <property type="entry name" value="STAGE IV SPORULATION PROTEIN FA"/>
    <property type="match status" value="1"/>
</dbReference>
<keyword evidence="5" id="KW-1185">Reference proteome</keyword>
<dbReference type="EMBL" id="JBHTBY010000006">
    <property type="protein sequence ID" value="MFC7321019.1"/>
    <property type="molecule type" value="Genomic_DNA"/>
</dbReference>
<dbReference type="PANTHER" id="PTHR21666">
    <property type="entry name" value="PEPTIDASE-RELATED"/>
    <property type="match status" value="1"/>
</dbReference>
<protein>
    <submittedName>
        <fullName evidence="4">Peptidoglycan DD-metalloendopeptidase family protein</fullName>
    </submittedName>
</protein>
<gene>
    <name evidence="4" type="ORF">ACFQMN_09015</name>
</gene>
<reference evidence="5" key="1">
    <citation type="journal article" date="2019" name="Int. J. Syst. Evol. Microbiol.">
        <title>The Global Catalogue of Microorganisms (GCM) 10K type strain sequencing project: providing services to taxonomists for standard genome sequencing and annotation.</title>
        <authorList>
            <consortium name="The Broad Institute Genomics Platform"/>
            <consortium name="The Broad Institute Genome Sequencing Center for Infectious Disease"/>
            <person name="Wu L."/>
            <person name="Ma J."/>
        </authorList>
    </citation>
    <scope>NUCLEOTIDE SEQUENCE [LARGE SCALE GENOMIC DNA]</scope>
    <source>
        <strain evidence="5">CCUG 73951</strain>
    </source>
</reference>
<keyword evidence="2" id="KW-0812">Transmembrane</keyword>
<dbReference type="CDD" id="cd12797">
    <property type="entry name" value="M23_peptidase"/>
    <property type="match status" value="1"/>
</dbReference>
<organism evidence="4 5">
    <name type="scientific">Halobacillus campisalis</name>
    <dbReference type="NCBI Taxonomy" id="435909"/>
    <lineage>
        <taxon>Bacteria</taxon>
        <taxon>Bacillati</taxon>
        <taxon>Bacillota</taxon>
        <taxon>Bacilli</taxon>
        <taxon>Bacillales</taxon>
        <taxon>Bacillaceae</taxon>
        <taxon>Halobacillus</taxon>
    </lineage>
</organism>
<sequence>MKKNINDVRKNIAERKRKKVITSRTPTTHKGISGPQDEEMHGYPPFAVSDGFKQSSKKSASLFGVQALASVLLFGVVFISEQSSSAVAEQPREWVSSQLQEEFPFAKVTAWYSDRFGGPLQLVQPKEEQQSVNVALPVNGTVTEPFENHGRGIIMSTAQGEEVKSIKEGTVIFAGNDPETKKTVIIQHQDDSNTIYGFLSTIDVHLYEHIQAQETVGLLNEKDGNEFFFAIEKDKQYLDPAAVIKVDGDS</sequence>
<comment type="caution">
    <text evidence="4">The sequence shown here is derived from an EMBL/GenBank/DDBJ whole genome shotgun (WGS) entry which is preliminary data.</text>
</comment>
<dbReference type="InterPro" id="IPR050570">
    <property type="entry name" value="Cell_wall_metabolism_enzyme"/>
</dbReference>
<evidence type="ECO:0000313" key="4">
    <source>
        <dbReference type="EMBL" id="MFC7321019.1"/>
    </source>
</evidence>
<accession>A0ABW2K2U8</accession>
<dbReference type="Proteomes" id="UP001596494">
    <property type="component" value="Unassembled WGS sequence"/>
</dbReference>
<evidence type="ECO:0000256" key="1">
    <source>
        <dbReference type="SAM" id="MobiDB-lite"/>
    </source>
</evidence>
<feature type="domain" description="M23ase beta-sheet core" evidence="3">
    <location>
        <begin position="151"/>
        <end position="240"/>
    </location>
</feature>
<evidence type="ECO:0000313" key="5">
    <source>
        <dbReference type="Proteomes" id="UP001596494"/>
    </source>
</evidence>
<proteinExistence type="predicted"/>